<evidence type="ECO:0000313" key="1">
    <source>
        <dbReference type="EMBL" id="TWU55554.1"/>
    </source>
</evidence>
<protein>
    <recommendedName>
        <fullName evidence="3">Tetratricopeptide repeat protein</fullName>
    </recommendedName>
</protein>
<proteinExistence type="predicted"/>
<sequence>MRGDPWCDAFGMSIINGSHELSPLRRRLVGCVLAVALVAGTACSAKAQQAQAQAQAQQAQAQQWLARAAESSAQIESPSAISNAATSLARVHARLGQVDAAFEAAKRISKPQLKLYALRGTVQAAVDNDLSTAAIVDEAKRTLDGNDNPFTQSTMKTLLHVAESKTKTVPREQANATPPPTLESLRKAFDEAADRDAKLAAFQPLAVQLLQSKSFDSLENLIENAVEAVEQEPRPDVSSKFGTYGDLATIAKIRSRQLQAAFMLADDGEVAAAIRYLKIVDPLIDALPDQAALVKWELQSLRIRLLLKLNRTDVAITQLDKVQSPLIRSSAAAAIAAHEIEAGDFEAGLEMAKRIGDEPGSGDANGEVAISLFVHGDRKVAAEFVNQLGTSDQAMNTFVSLARFWVETGNFEQLESVFDDLESPEARTHYAVAAAEYLKLDRPRH</sequence>
<evidence type="ECO:0008006" key="3">
    <source>
        <dbReference type="Google" id="ProtNLM"/>
    </source>
</evidence>
<dbReference type="InterPro" id="IPR011990">
    <property type="entry name" value="TPR-like_helical_dom_sf"/>
</dbReference>
<reference evidence="1 2" key="1">
    <citation type="submission" date="2019-02" db="EMBL/GenBank/DDBJ databases">
        <title>Deep-cultivation of Planctomycetes and their phenomic and genomic characterization uncovers novel biology.</title>
        <authorList>
            <person name="Wiegand S."/>
            <person name="Jogler M."/>
            <person name="Boedeker C."/>
            <person name="Pinto D."/>
            <person name="Vollmers J."/>
            <person name="Rivas-Marin E."/>
            <person name="Kohn T."/>
            <person name="Peeters S.H."/>
            <person name="Heuer A."/>
            <person name="Rast P."/>
            <person name="Oberbeckmann S."/>
            <person name="Bunk B."/>
            <person name="Jeske O."/>
            <person name="Meyerdierks A."/>
            <person name="Storesund J.E."/>
            <person name="Kallscheuer N."/>
            <person name="Luecker S."/>
            <person name="Lage O.M."/>
            <person name="Pohl T."/>
            <person name="Merkel B.J."/>
            <person name="Hornburger P."/>
            <person name="Mueller R.-W."/>
            <person name="Bruemmer F."/>
            <person name="Labrenz M."/>
            <person name="Spormann A.M."/>
            <person name="Op Den Camp H."/>
            <person name="Overmann J."/>
            <person name="Amann R."/>
            <person name="Jetten M.S.M."/>
            <person name="Mascher T."/>
            <person name="Medema M.H."/>
            <person name="Devos D.P."/>
            <person name="Kaster A.-K."/>
            <person name="Ovreas L."/>
            <person name="Rohde M."/>
            <person name="Galperin M.Y."/>
            <person name="Jogler C."/>
        </authorList>
    </citation>
    <scope>NUCLEOTIDE SEQUENCE [LARGE SCALE GENOMIC DNA]</scope>
    <source>
        <strain evidence="1 2">Poly59</strain>
    </source>
</reference>
<accession>A0A5C6F4X3</accession>
<comment type="caution">
    <text evidence="1">The sequence shown here is derived from an EMBL/GenBank/DDBJ whole genome shotgun (WGS) entry which is preliminary data.</text>
</comment>
<keyword evidence="2" id="KW-1185">Reference proteome</keyword>
<organism evidence="1 2">
    <name type="scientific">Rubripirellula reticaptiva</name>
    <dbReference type="NCBI Taxonomy" id="2528013"/>
    <lineage>
        <taxon>Bacteria</taxon>
        <taxon>Pseudomonadati</taxon>
        <taxon>Planctomycetota</taxon>
        <taxon>Planctomycetia</taxon>
        <taxon>Pirellulales</taxon>
        <taxon>Pirellulaceae</taxon>
        <taxon>Rubripirellula</taxon>
    </lineage>
</organism>
<name>A0A5C6F4X3_9BACT</name>
<evidence type="ECO:0000313" key="2">
    <source>
        <dbReference type="Proteomes" id="UP000317977"/>
    </source>
</evidence>
<gene>
    <name evidence="1" type="ORF">Poly59_18540</name>
</gene>
<dbReference type="AlphaFoldDB" id="A0A5C6F4X3"/>
<dbReference type="Proteomes" id="UP000317977">
    <property type="component" value="Unassembled WGS sequence"/>
</dbReference>
<dbReference type="Gene3D" id="1.25.40.10">
    <property type="entry name" value="Tetratricopeptide repeat domain"/>
    <property type="match status" value="1"/>
</dbReference>
<dbReference type="EMBL" id="SJPX01000002">
    <property type="protein sequence ID" value="TWU55554.1"/>
    <property type="molecule type" value="Genomic_DNA"/>
</dbReference>